<evidence type="ECO:0000313" key="10">
    <source>
        <dbReference type="RefSeq" id="XP_029641623.1"/>
    </source>
</evidence>
<feature type="domain" description="Carboxylesterase type B" evidence="8">
    <location>
        <begin position="20"/>
        <end position="542"/>
    </location>
</feature>
<keyword evidence="3 6" id="KW-0378">Hydrolase</keyword>
<dbReference type="InterPro" id="IPR029058">
    <property type="entry name" value="AB_hydrolase_fold"/>
</dbReference>
<evidence type="ECO:0000256" key="7">
    <source>
        <dbReference type="SAM" id="Phobius"/>
    </source>
</evidence>
<dbReference type="PANTHER" id="PTHR43918">
    <property type="entry name" value="ACETYLCHOLINESTERASE"/>
    <property type="match status" value="1"/>
</dbReference>
<dbReference type="PROSITE" id="PS00122">
    <property type="entry name" value="CARBOXYLESTERASE_B_1"/>
    <property type="match status" value="1"/>
</dbReference>
<dbReference type="Pfam" id="PF00135">
    <property type="entry name" value="COesterase"/>
    <property type="match status" value="1"/>
</dbReference>
<keyword evidence="4" id="KW-1015">Disulfide bond</keyword>
<keyword evidence="7" id="KW-0472">Membrane</keyword>
<keyword evidence="7" id="KW-1133">Transmembrane helix</keyword>
<dbReference type="RefSeq" id="XP_029641623.1">
    <property type="nucleotide sequence ID" value="XM_029785763.2"/>
</dbReference>
<evidence type="ECO:0000256" key="5">
    <source>
        <dbReference type="PIRSR" id="PIRSR600997-1"/>
    </source>
</evidence>
<dbReference type="AlphaFoldDB" id="A0A6P7STV9"/>
<dbReference type="InterPro" id="IPR002018">
    <property type="entry name" value="CarbesteraseB"/>
</dbReference>
<dbReference type="EC" id="3.1.1.-" evidence="6"/>
<keyword evidence="7" id="KW-0812">Transmembrane</keyword>
<keyword evidence="2" id="KW-0719">Serine esterase</keyword>
<protein>
    <recommendedName>
        <fullName evidence="6">Carboxylic ester hydrolase</fullName>
        <ecNumber evidence="6">3.1.1.-</ecNumber>
    </recommendedName>
</protein>
<feature type="transmembrane region" description="Helical" evidence="7">
    <location>
        <begin position="571"/>
        <end position="589"/>
    </location>
</feature>
<organism evidence="9 10">
    <name type="scientific">Octopus sinensis</name>
    <name type="common">East Asian common octopus</name>
    <dbReference type="NCBI Taxonomy" id="2607531"/>
    <lineage>
        <taxon>Eukaryota</taxon>
        <taxon>Metazoa</taxon>
        <taxon>Spiralia</taxon>
        <taxon>Lophotrochozoa</taxon>
        <taxon>Mollusca</taxon>
        <taxon>Cephalopoda</taxon>
        <taxon>Coleoidea</taxon>
        <taxon>Octopodiformes</taxon>
        <taxon>Octopoda</taxon>
        <taxon>Incirrata</taxon>
        <taxon>Octopodidae</taxon>
        <taxon>Octopus</taxon>
    </lineage>
</organism>
<dbReference type="KEGG" id="osn:115216431"/>
<keyword evidence="9" id="KW-1185">Reference proteome</keyword>
<gene>
    <name evidence="10" type="primary">LOC115216431</name>
</gene>
<feature type="active site" description="Acyl-ester intermediate" evidence="5">
    <location>
        <position position="215"/>
    </location>
</feature>
<evidence type="ECO:0000259" key="8">
    <source>
        <dbReference type="Pfam" id="PF00135"/>
    </source>
</evidence>
<reference evidence="10" key="1">
    <citation type="submission" date="2025-08" db="UniProtKB">
        <authorList>
            <consortium name="RefSeq"/>
        </authorList>
    </citation>
    <scope>IDENTIFICATION</scope>
</reference>
<dbReference type="InterPro" id="IPR019819">
    <property type="entry name" value="Carboxylesterase_B_CS"/>
</dbReference>
<dbReference type="PROSITE" id="PS00941">
    <property type="entry name" value="CARBOXYLESTERASE_B_2"/>
    <property type="match status" value="1"/>
</dbReference>
<dbReference type="SUPFAM" id="SSF53474">
    <property type="entry name" value="alpha/beta-Hydrolases"/>
    <property type="match status" value="1"/>
</dbReference>
<dbReference type="GO" id="GO:0004104">
    <property type="term" value="F:cholinesterase activity"/>
    <property type="evidence" value="ECO:0007669"/>
    <property type="project" value="InterPro"/>
</dbReference>
<dbReference type="InterPro" id="IPR050654">
    <property type="entry name" value="AChE-related_enzymes"/>
</dbReference>
<dbReference type="FunFam" id="3.40.50.1820:FF:000029">
    <property type="entry name" value="Acetylcholinesterase"/>
    <property type="match status" value="1"/>
</dbReference>
<dbReference type="PANTHER" id="PTHR43918:SF4">
    <property type="entry name" value="CARBOXYLIC ESTER HYDROLASE"/>
    <property type="match status" value="1"/>
</dbReference>
<dbReference type="InterPro" id="IPR000997">
    <property type="entry name" value="Cholinesterase"/>
</dbReference>
<evidence type="ECO:0000256" key="6">
    <source>
        <dbReference type="RuleBase" id="RU361235"/>
    </source>
</evidence>
<dbReference type="Proteomes" id="UP000515154">
    <property type="component" value="Linkage group LG10"/>
</dbReference>
<accession>A0A6P7STV9</accession>
<comment type="similarity">
    <text evidence="1 6">Belongs to the type-B carboxylesterase/lipase family.</text>
</comment>
<dbReference type="PRINTS" id="PR00878">
    <property type="entry name" value="CHOLNESTRASE"/>
</dbReference>
<evidence type="ECO:0000313" key="9">
    <source>
        <dbReference type="Proteomes" id="UP000515154"/>
    </source>
</evidence>
<dbReference type="CDD" id="cd00312">
    <property type="entry name" value="Esterase_lipase"/>
    <property type="match status" value="1"/>
</dbReference>
<sequence>MEGLKYIFIISLLKTYIYAQDPIIDTTTGKIKGSTISVQNVDLDVFLGIPFAKPPVGNLRFRRPEPIERWSGIKDTKEYVSACAQQVQGVVDPDSLWNLKTNISEDCLYLNIWAPTESRKSRSNLTTMIWIHGGAFVTGSSTLEMYDGKWLATSQNIIVASLNYRLGPFGFLSLNDERAPGNMGLLDQNLAIKWIHDNIASFGGDPGSLTLFGHSAGSASVGFHTISPLSRKLFRNAIMMSGSTTSDWAIRSIDRNIDRAKAMASALKCPVDNTKLMIDCFLEADAKKIAEAQSFKLDDYLKVTFTPVVDNYFLSGNLNEILNDTTVKKNVLTGFVENEGSIFVLTAFPKEIPVNGIATMGTDTAHTLMKSITQPTHLNSLQMDVITYLYGSRVFSVPKAEKYRYIIEQVSGDTSFKCPAFKFAEQFSRHSNVYMYSFEFRSRLNPWPKWLGVVHGYDVIFAFAHPLSKKEFAEEDKIVTERVSSFFVNFSKSGNPNNGDCSDCSNDPWPKFTPKNQKYIVIDDKAKPETKENYMNNICGLWTDLLPELKGPFCPGPTSGSQNIWTFQGRILTYLTSISFSLILFWNFFA</sequence>
<dbReference type="Gene3D" id="3.40.50.1820">
    <property type="entry name" value="alpha/beta hydrolase"/>
    <property type="match status" value="1"/>
</dbReference>
<evidence type="ECO:0000256" key="1">
    <source>
        <dbReference type="ARBA" id="ARBA00005964"/>
    </source>
</evidence>
<evidence type="ECO:0000256" key="2">
    <source>
        <dbReference type="ARBA" id="ARBA00022487"/>
    </source>
</evidence>
<evidence type="ECO:0000256" key="4">
    <source>
        <dbReference type="ARBA" id="ARBA00023157"/>
    </source>
</evidence>
<evidence type="ECO:0000256" key="3">
    <source>
        <dbReference type="ARBA" id="ARBA00022801"/>
    </source>
</evidence>
<name>A0A6P7STV9_9MOLL</name>
<feature type="active site" description="Charge relay system" evidence="5">
    <location>
        <position position="339"/>
    </location>
</feature>
<feature type="active site" description="Charge relay system" evidence="5">
    <location>
        <position position="455"/>
    </location>
</feature>
<proteinExistence type="inferred from homology"/>
<dbReference type="InterPro" id="IPR019826">
    <property type="entry name" value="Carboxylesterase_B_AS"/>
</dbReference>